<dbReference type="EMBL" id="VYZN01000053">
    <property type="protein sequence ID" value="KAE9527329.1"/>
    <property type="molecule type" value="Genomic_DNA"/>
</dbReference>
<gene>
    <name evidence="1" type="ORF">AGLY_013027</name>
</gene>
<comment type="caution">
    <text evidence="1">The sequence shown here is derived from an EMBL/GenBank/DDBJ whole genome shotgun (WGS) entry which is preliminary data.</text>
</comment>
<accession>A0A6G0T857</accession>
<name>A0A6G0T857_APHGL</name>
<reference evidence="1 2" key="1">
    <citation type="submission" date="2019-08" db="EMBL/GenBank/DDBJ databases">
        <title>The genome of the soybean aphid Biotype 1, its phylome, world population structure and adaptation to the North American continent.</title>
        <authorList>
            <person name="Giordano R."/>
            <person name="Donthu R.K."/>
            <person name="Hernandez A.G."/>
            <person name="Wright C.L."/>
            <person name="Zimin A.V."/>
        </authorList>
    </citation>
    <scope>NUCLEOTIDE SEQUENCE [LARGE SCALE GENOMIC DNA]</scope>
    <source>
        <tissue evidence="1">Whole aphids</tissue>
    </source>
</reference>
<dbReference type="AlphaFoldDB" id="A0A6G0T857"/>
<sequence length="208" mass="24522">MGLTRKQQNVYGQYSNLKCMGVWGYGTNENLLSHYLIEYTKNFNYHHHSSEKINIELKKKIIVYVLRSVFNGKLKKCNHPHSIQNKKHRQQRPVSSTVRLLRRYESSISVVRPRPCAVVGRRLHLKGTISCLLIPKYKNGRCEILVSFILHYFMLEVMLKFKCVLNFIADNIYTLSQARLHWFCALQLTATVLYLHHSFRIIPVIWMT</sequence>
<evidence type="ECO:0000313" key="2">
    <source>
        <dbReference type="Proteomes" id="UP000475862"/>
    </source>
</evidence>
<proteinExistence type="predicted"/>
<evidence type="ECO:0000313" key="1">
    <source>
        <dbReference type="EMBL" id="KAE9527329.1"/>
    </source>
</evidence>
<keyword evidence="2" id="KW-1185">Reference proteome</keyword>
<dbReference type="Proteomes" id="UP000475862">
    <property type="component" value="Unassembled WGS sequence"/>
</dbReference>
<organism evidence="1 2">
    <name type="scientific">Aphis glycines</name>
    <name type="common">Soybean aphid</name>
    <dbReference type="NCBI Taxonomy" id="307491"/>
    <lineage>
        <taxon>Eukaryota</taxon>
        <taxon>Metazoa</taxon>
        <taxon>Ecdysozoa</taxon>
        <taxon>Arthropoda</taxon>
        <taxon>Hexapoda</taxon>
        <taxon>Insecta</taxon>
        <taxon>Pterygota</taxon>
        <taxon>Neoptera</taxon>
        <taxon>Paraneoptera</taxon>
        <taxon>Hemiptera</taxon>
        <taxon>Sternorrhyncha</taxon>
        <taxon>Aphidomorpha</taxon>
        <taxon>Aphidoidea</taxon>
        <taxon>Aphididae</taxon>
        <taxon>Aphidini</taxon>
        <taxon>Aphis</taxon>
        <taxon>Aphis</taxon>
    </lineage>
</organism>
<protein>
    <submittedName>
        <fullName evidence="1">Uncharacterized protein</fullName>
    </submittedName>
</protein>